<sequence>MKTRLSRPLLAAVISGALASGLAAAPALAEPPPLPGATELPPATTPPVTPPTTPDTSPPPVTTPPPPATTPPATTPPATTPPATTPPATTPPVSPPVTTPPPAADTKAPSGAFSLNRWSIWTGQSVTITIVGVADNVSAGPQITRVVTWGDGTTQTLHHTAKNVSHTYKSNGKKPITLTLTDAAGNKKVAKSVGPTVSSPALKYKLNKSSVWAGEKFVWEITSVPAGTKKISVAWGDGRSSILPIKKQKVTRYYFATPGNAPVPPGVKQLKAYLVNGYGAATPINVGKVTLKRDTSRPVLRVTPPSKANKASSWKAVKGTATDTGSGVKEIAIVAMVAKSATTVVCWSPRWKKWLNANTFTPDSCFVVVKPSKGKFSLALKNTPKGYLGIIGVAGDWAGNASATASAADPFVYERMLS</sequence>
<evidence type="ECO:0000313" key="5">
    <source>
        <dbReference type="Proteomes" id="UP000598996"/>
    </source>
</evidence>
<feature type="chain" id="PRO_5046346591" description="PKD domain-containing protein" evidence="2">
    <location>
        <begin position="30"/>
        <end position="418"/>
    </location>
</feature>
<feature type="region of interest" description="Disordered" evidence="1">
    <location>
        <begin position="27"/>
        <end position="110"/>
    </location>
</feature>
<evidence type="ECO:0000259" key="3">
    <source>
        <dbReference type="PROSITE" id="PS50093"/>
    </source>
</evidence>
<dbReference type="InterPro" id="IPR035986">
    <property type="entry name" value="PKD_dom_sf"/>
</dbReference>
<dbReference type="Gene3D" id="2.60.40.10">
    <property type="entry name" value="Immunoglobulins"/>
    <property type="match status" value="1"/>
</dbReference>
<dbReference type="EMBL" id="JAENHO010000003">
    <property type="protein sequence ID" value="MBL7254750.1"/>
    <property type="molecule type" value="Genomic_DNA"/>
</dbReference>
<dbReference type="SUPFAM" id="SSF49299">
    <property type="entry name" value="PKD domain"/>
    <property type="match status" value="1"/>
</dbReference>
<dbReference type="InterPro" id="IPR000601">
    <property type="entry name" value="PKD_dom"/>
</dbReference>
<organism evidence="4 5">
    <name type="scientific">Paractinoplanes lichenicola</name>
    <dbReference type="NCBI Taxonomy" id="2802976"/>
    <lineage>
        <taxon>Bacteria</taxon>
        <taxon>Bacillati</taxon>
        <taxon>Actinomycetota</taxon>
        <taxon>Actinomycetes</taxon>
        <taxon>Micromonosporales</taxon>
        <taxon>Micromonosporaceae</taxon>
        <taxon>Paractinoplanes</taxon>
    </lineage>
</organism>
<feature type="compositionally biased region" description="Pro residues" evidence="1">
    <location>
        <begin position="43"/>
        <end position="103"/>
    </location>
</feature>
<dbReference type="Pfam" id="PF18911">
    <property type="entry name" value="PKD_4"/>
    <property type="match status" value="1"/>
</dbReference>
<feature type="signal peptide" evidence="2">
    <location>
        <begin position="1"/>
        <end position="29"/>
    </location>
</feature>
<keyword evidence="5" id="KW-1185">Reference proteome</keyword>
<dbReference type="PRINTS" id="PR01217">
    <property type="entry name" value="PRICHEXTENSN"/>
</dbReference>
<proteinExistence type="predicted"/>
<dbReference type="RefSeq" id="WP_202991267.1">
    <property type="nucleotide sequence ID" value="NZ_JAENHO010000003.1"/>
</dbReference>
<evidence type="ECO:0000313" key="4">
    <source>
        <dbReference type="EMBL" id="MBL7254750.1"/>
    </source>
</evidence>
<name>A0ABS1VJD4_9ACTN</name>
<feature type="domain" description="PKD" evidence="3">
    <location>
        <begin position="138"/>
        <end position="193"/>
    </location>
</feature>
<comment type="caution">
    <text evidence="4">The sequence shown here is derived from an EMBL/GenBank/DDBJ whole genome shotgun (WGS) entry which is preliminary data.</text>
</comment>
<evidence type="ECO:0000256" key="2">
    <source>
        <dbReference type="SAM" id="SignalP"/>
    </source>
</evidence>
<accession>A0ABS1VJD4</accession>
<dbReference type="InterPro" id="IPR013783">
    <property type="entry name" value="Ig-like_fold"/>
</dbReference>
<keyword evidence="2" id="KW-0732">Signal</keyword>
<reference evidence="4 5" key="1">
    <citation type="submission" date="2021-01" db="EMBL/GenBank/DDBJ databases">
        <title>Actinoplanes sp. nov. LDG1-01 isolated from lichen.</title>
        <authorList>
            <person name="Saeng-In P."/>
            <person name="Phongsopitanun W."/>
            <person name="Kanchanasin P."/>
            <person name="Yuki M."/>
            <person name="Kudo T."/>
            <person name="Ohkuma M."/>
            <person name="Tanasupawat S."/>
        </authorList>
    </citation>
    <scope>NUCLEOTIDE SEQUENCE [LARGE SCALE GENOMIC DNA]</scope>
    <source>
        <strain evidence="4 5">LDG1-01</strain>
    </source>
</reference>
<dbReference type="CDD" id="cd00146">
    <property type="entry name" value="PKD"/>
    <property type="match status" value="1"/>
</dbReference>
<dbReference type="PROSITE" id="PS50093">
    <property type="entry name" value="PKD"/>
    <property type="match status" value="1"/>
</dbReference>
<protein>
    <recommendedName>
        <fullName evidence="3">PKD domain-containing protein</fullName>
    </recommendedName>
</protein>
<dbReference type="Proteomes" id="UP000598996">
    <property type="component" value="Unassembled WGS sequence"/>
</dbReference>
<evidence type="ECO:0000256" key="1">
    <source>
        <dbReference type="SAM" id="MobiDB-lite"/>
    </source>
</evidence>
<gene>
    <name evidence="4" type="ORF">JKJ07_10545</name>
</gene>